<dbReference type="OrthoDB" id="9796171at2"/>
<dbReference type="RefSeq" id="WP_094852977.1">
    <property type="nucleotide sequence ID" value="NZ_NEVM01000002.1"/>
</dbReference>
<accession>A0A261SB12</accession>
<evidence type="ECO:0000313" key="2">
    <source>
        <dbReference type="EMBL" id="OZI33970.1"/>
    </source>
</evidence>
<comment type="caution">
    <text evidence="2">The sequence shown here is derived from an EMBL/GenBank/DDBJ whole genome shotgun (WGS) entry which is preliminary data.</text>
</comment>
<sequence length="144" mass="15335">MKEIPLRIEIGDWAGLARDASSVRQAVFVEEQGVPPELEMDDEDARCVHVVAYGPDDAPLGTGRLLPDGHIGRMAVHKRARGAGVGGAILGALIEMGRDAGHGELLLNAQVHATGFYEAQGFVAFGDTFQDAGIPHVAMRLRLV</sequence>
<dbReference type="CDD" id="cd04301">
    <property type="entry name" value="NAT_SF"/>
    <property type="match status" value="1"/>
</dbReference>
<dbReference type="InterPro" id="IPR016181">
    <property type="entry name" value="Acyl_CoA_acyltransferase"/>
</dbReference>
<dbReference type="GO" id="GO:0004343">
    <property type="term" value="F:glucosamine 6-phosphate N-acetyltransferase activity"/>
    <property type="evidence" value="ECO:0007669"/>
    <property type="project" value="TreeGrafter"/>
</dbReference>
<proteinExistence type="predicted"/>
<dbReference type="PROSITE" id="PS51186">
    <property type="entry name" value="GNAT"/>
    <property type="match status" value="1"/>
</dbReference>
<dbReference type="PANTHER" id="PTHR13355:SF11">
    <property type="entry name" value="GLUCOSAMINE 6-PHOSPHATE N-ACETYLTRANSFERASE"/>
    <property type="match status" value="1"/>
</dbReference>
<dbReference type="InterPro" id="IPR000182">
    <property type="entry name" value="GNAT_dom"/>
</dbReference>
<evidence type="ECO:0000313" key="3">
    <source>
        <dbReference type="Proteomes" id="UP000216020"/>
    </source>
</evidence>
<dbReference type="Gene3D" id="3.40.630.30">
    <property type="match status" value="1"/>
</dbReference>
<organism evidence="2 3">
    <name type="scientific">Bordetella genomosp. 10</name>
    <dbReference type="NCBI Taxonomy" id="1416804"/>
    <lineage>
        <taxon>Bacteria</taxon>
        <taxon>Pseudomonadati</taxon>
        <taxon>Pseudomonadota</taxon>
        <taxon>Betaproteobacteria</taxon>
        <taxon>Burkholderiales</taxon>
        <taxon>Alcaligenaceae</taxon>
        <taxon>Bordetella</taxon>
    </lineage>
</organism>
<dbReference type="PANTHER" id="PTHR13355">
    <property type="entry name" value="GLUCOSAMINE 6-PHOSPHATE N-ACETYLTRANSFERASE"/>
    <property type="match status" value="1"/>
</dbReference>
<dbReference type="SUPFAM" id="SSF55729">
    <property type="entry name" value="Acyl-CoA N-acyltransferases (Nat)"/>
    <property type="match status" value="1"/>
</dbReference>
<evidence type="ECO:0000259" key="1">
    <source>
        <dbReference type="PROSITE" id="PS51186"/>
    </source>
</evidence>
<dbReference type="EMBL" id="NEVM01000002">
    <property type="protein sequence ID" value="OZI33970.1"/>
    <property type="molecule type" value="Genomic_DNA"/>
</dbReference>
<feature type="domain" description="N-acetyltransferase" evidence="1">
    <location>
        <begin position="8"/>
        <end position="144"/>
    </location>
</feature>
<name>A0A261SB12_9BORD</name>
<keyword evidence="3" id="KW-1185">Reference proteome</keyword>
<dbReference type="Pfam" id="PF13673">
    <property type="entry name" value="Acetyltransf_10"/>
    <property type="match status" value="1"/>
</dbReference>
<reference evidence="3" key="1">
    <citation type="submission" date="2017-05" db="EMBL/GenBank/DDBJ databases">
        <title>Complete and WGS of Bordetella genogroups.</title>
        <authorList>
            <person name="Spilker T."/>
            <person name="Lipuma J."/>
        </authorList>
    </citation>
    <scope>NUCLEOTIDE SEQUENCE [LARGE SCALE GENOMIC DNA]</scope>
    <source>
        <strain evidence="3">AU16122</strain>
    </source>
</reference>
<dbReference type="Proteomes" id="UP000216020">
    <property type="component" value="Unassembled WGS sequence"/>
</dbReference>
<dbReference type="InterPro" id="IPR039143">
    <property type="entry name" value="GNPNAT1-like"/>
</dbReference>
<gene>
    <name evidence="2" type="ORF">CAL29_10415</name>
</gene>
<keyword evidence="2" id="KW-0808">Transferase</keyword>
<protein>
    <submittedName>
        <fullName evidence="2">GNAT family N-acetyltransferase</fullName>
    </submittedName>
</protein>
<dbReference type="AlphaFoldDB" id="A0A261SB12"/>